<dbReference type="AlphaFoldDB" id="A0A7K1FHK5"/>
<reference evidence="1 2" key="1">
    <citation type="submission" date="2019-11" db="EMBL/GenBank/DDBJ databases">
        <authorList>
            <person name="Jiang L.-Q."/>
        </authorList>
    </citation>
    <scope>NUCLEOTIDE SEQUENCE [LARGE SCALE GENOMIC DNA]</scope>
    <source>
        <strain evidence="1 2">YIM 132087</strain>
    </source>
</reference>
<protein>
    <submittedName>
        <fullName evidence="1">Uncharacterized protein</fullName>
    </submittedName>
</protein>
<organism evidence="1 2">
    <name type="scientific">Nakamurella alba</name>
    <dbReference type="NCBI Taxonomy" id="2665158"/>
    <lineage>
        <taxon>Bacteria</taxon>
        <taxon>Bacillati</taxon>
        <taxon>Actinomycetota</taxon>
        <taxon>Actinomycetes</taxon>
        <taxon>Nakamurellales</taxon>
        <taxon>Nakamurellaceae</taxon>
        <taxon>Nakamurella</taxon>
    </lineage>
</organism>
<sequence length="177" mass="19099">MIRSLLGLGGRRKVPASLQPLLGPEERVLAVAPLEDGGELVATRFGLWAPVDRSHIRWDWALISKAGLRDRRLRVVVADPIGTWPDGTVVLADRVAQDFRLGTGSGLTDVVHDRVRRSVAASGRIEGSGGGWVVLRRVAGQDGLTVQYRPDTPGPPPSDALVALVSRRAEALRPQVR</sequence>
<proteinExistence type="predicted"/>
<dbReference type="EMBL" id="WLYK01000001">
    <property type="protein sequence ID" value="MTD13546.1"/>
    <property type="molecule type" value="Genomic_DNA"/>
</dbReference>
<dbReference type="RefSeq" id="WP_154767380.1">
    <property type="nucleotide sequence ID" value="NZ_WLYK01000001.1"/>
</dbReference>
<gene>
    <name evidence="1" type="ORF">GIS00_06255</name>
</gene>
<dbReference type="Proteomes" id="UP000460221">
    <property type="component" value="Unassembled WGS sequence"/>
</dbReference>
<evidence type="ECO:0000313" key="2">
    <source>
        <dbReference type="Proteomes" id="UP000460221"/>
    </source>
</evidence>
<comment type="caution">
    <text evidence="1">The sequence shown here is derived from an EMBL/GenBank/DDBJ whole genome shotgun (WGS) entry which is preliminary data.</text>
</comment>
<evidence type="ECO:0000313" key="1">
    <source>
        <dbReference type="EMBL" id="MTD13546.1"/>
    </source>
</evidence>
<keyword evidence="2" id="KW-1185">Reference proteome</keyword>
<name>A0A7K1FHK5_9ACTN</name>
<accession>A0A7K1FHK5</accession>